<dbReference type="InterPro" id="IPR000873">
    <property type="entry name" value="AMP-dep_synth/lig_dom"/>
</dbReference>
<protein>
    <submittedName>
        <fullName evidence="4">Acyl-CoA synthetase family member 3, mitochondrial</fullName>
    </submittedName>
</protein>
<evidence type="ECO:0000259" key="3">
    <source>
        <dbReference type="Pfam" id="PF13193"/>
    </source>
</evidence>
<name>A0A210QQ34_MIZYE</name>
<reference evidence="4 5" key="1">
    <citation type="journal article" date="2017" name="Nat. Ecol. Evol.">
        <title>Scallop genome provides insights into evolution of bilaterian karyotype and development.</title>
        <authorList>
            <person name="Wang S."/>
            <person name="Zhang J."/>
            <person name="Jiao W."/>
            <person name="Li J."/>
            <person name="Xun X."/>
            <person name="Sun Y."/>
            <person name="Guo X."/>
            <person name="Huan P."/>
            <person name="Dong B."/>
            <person name="Zhang L."/>
            <person name="Hu X."/>
            <person name="Sun X."/>
            <person name="Wang J."/>
            <person name="Zhao C."/>
            <person name="Wang Y."/>
            <person name="Wang D."/>
            <person name="Huang X."/>
            <person name="Wang R."/>
            <person name="Lv J."/>
            <person name="Li Y."/>
            <person name="Zhang Z."/>
            <person name="Liu B."/>
            <person name="Lu W."/>
            <person name="Hui Y."/>
            <person name="Liang J."/>
            <person name="Zhou Z."/>
            <person name="Hou R."/>
            <person name="Li X."/>
            <person name="Liu Y."/>
            <person name="Li H."/>
            <person name="Ning X."/>
            <person name="Lin Y."/>
            <person name="Zhao L."/>
            <person name="Xing Q."/>
            <person name="Dou J."/>
            <person name="Li Y."/>
            <person name="Mao J."/>
            <person name="Guo H."/>
            <person name="Dou H."/>
            <person name="Li T."/>
            <person name="Mu C."/>
            <person name="Jiang W."/>
            <person name="Fu Q."/>
            <person name="Fu X."/>
            <person name="Miao Y."/>
            <person name="Liu J."/>
            <person name="Yu Q."/>
            <person name="Li R."/>
            <person name="Liao H."/>
            <person name="Li X."/>
            <person name="Kong Y."/>
            <person name="Jiang Z."/>
            <person name="Chourrout D."/>
            <person name="Li R."/>
            <person name="Bao Z."/>
        </authorList>
    </citation>
    <scope>NUCLEOTIDE SEQUENCE [LARGE SCALE GENOMIC DNA]</scope>
    <source>
        <strain evidence="4 5">PY_sf001</strain>
    </source>
</reference>
<evidence type="ECO:0000259" key="2">
    <source>
        <dbReference type="Pfam" id="PF00501"/>
    </source>
</evidence>
<organism evidence="4 5">
    <name type="scientific">Mizuhopecten yessoensis</name>
    <name type="common">Japanese scallop</name>
    <name type="synonym">Patinopecten yessoensis</name>
    <dbReference type="NCBI Taxonomy" id="6573"/>
    <lineage>
        <taxon>Eukaryota</taxon>
        <taxon>Metazoa</taxon>
        <taxon>Spiralia</taxon>
        <taxon>Lophotrochozoa</taxon>
        <taxon>Mollusca</taxon>
        <taxon>Bivalvia</taxon>
        <taxon>Autobranchia</taxon>
        <taxon>Pteriomorphia</taxon>
        <taxon>Pectinida</taxon>
        <taxon>Pectinoidea</taxon>
        <taxon>Pectinidae</taxon>
        <taxon>Mizuhopecten</taxon>
    </lineage>
</organism>
<feature type="domain" description="AMP-binding enzyme C-terminal" evidence="3">
    <location>
        <begin position="551"/>
        <end position="625"/>
    </location>
</feature>
<dbReference type="PANTHER" id="PTHR43201:SF8">
    <property type="entry name" value="ACYL-COA SYNTHETASE FAMILY MEMBER 3"/>
    <property type="match status" value="1"/>
</dbReference>
<dbReference type="Gene3D" id="3.30.300.30">
    <property type="match status" value="1"/>
</dbReference>
<dbReference type="GO" id="GO:0031956">
    <property type="term" value="F:medium-chain fatty acid-CoA ligase activity"/>
    <property type="evidence" value="ECO:0007669"/>
    <property type="project" value="TreeGrafter"/>
</dbReference>
<dbReference type="Gene3D" id="3.40.50.12780">
    <property type="entry name" value="N-terminal domain of ligase-like"/>
    <property type="match status" value="1"/>
</dbReference>
<dbReference type="Pfam" id="PF13193">
    <property type="entry name" value="AMP-binding_C"/>
    <property type="match status" value="1"/>
</dbReference>
<dbReference type="InterPro" id="IPR045851">
    <property type="entry name" value="AMP-bd_C_sf"/>
</dbReference>
<dbReference type="InterPro" id="IPR042099">
    <property type="entry name" value="ANL_N_sf"/>
</dbReference>
<dbReference type="PROSITE" id="PS00455">
    <property type="entry name" value="AMP_BINDING"/>
    <property type="match status" value="1"/>
</dbReference>
<comment type="similarity">
    <text evidence="1">Belongs to the ATP-dependent AMP-binding enzyme family.</text>
</comment>
<proteinExistence type="inferred from homology"/>
<accession>A0A210QQ34</accession>
<dbReference type="EMBL" id="NEDP02002420">
    <property type="protein sequence ID" value="OWF50842.1"/>
    <property type="molecule type" value="Genomic_DNA"/>
</dbReference>
<dbReference type="Pfam" id="PF00501">
    <property type="entry name" value="AMP-binding"/>
    <property type="match status" value="1"/>
</dbReference>
<dbReference type="STRING" id="6573.A0A210QQ34"/>
<comment type="caution">
    <text evidence="4">The sequence shown here is derived from an EMBL/GenBank/DDBJ whole genome shotgun (WGS) entry which is preliminary data.</text>
</comment>
<dbReference type="AlphaFoldDB" id="A0A210QQ34"/>
<dbReference type="InterPro" id="IPR020845">
    <property type="entry name" value="AMP-binding_CS"/>
</dbReference>
<dbReference type="OrthoDB" id="2962993at2759"/>
<gene>
    <name evidence="4" type="ORF">KP79_PYT13804</name>
</gene>
<evidence type="ECO:0000313" key="5">
    <source>
        <dbReference type="Proteomes" id="UP000242188"/>
    </source>
</evidence>
<dbReference type="CDD" id="cd05941">
    <property type="entry name" value="MCS"/>
    <property type="match status" value="1"/>
</dbReference>
<evidence type="ECO:0000313" key="4">
    <source>
        <dbReference type="EMBL" id="OWF50842.1"/>
    </source>
</evidence>
<evidence type="ECO:0000256" key="1">
    <source>
        <dbReference type="ARBA" id="ARBA00006432"/>
    </source>
</evidence>
<dbReference type="Proteomes" id="UP000242188">
    <property type="component" value="Unassembled WGS sequence"/>
</dbReference>
<dbReference type="GO" id="GO:0006631">
    <property type="term" value="P:fatty acid metabolic process"/>
    <property type="evidence" value="ECO:0007669"/>
    <property type="project" value="TreeGrafter"/>
</dbReference>
<sequence length="640" mass="71661">MVLMRLGLKAVSWRQLHQPKRTLYYGRAISLLGVGLAGVCQSPSVSAKVCSRNVRTFSVFHQSCSRTQQYSSQVTDEGFLSTPLYLRSVNHLNNLAIIDHHGSFTYRDLLYLGDKMGQRLSESCQIAPSCTLESRRVAILCENDMSFVTALWGVWMVGGVAVPLAKTHPPSELEYRVKDAKCSAIVTCNAFKDKVEDIATNHNIPCLQLAAADYTDKCRTGFDFWKVQEARFGTTKDQLINMIEKRFYDNIPAVIIYTSGTTGNPKGVVLTHRNVTANMEGMVSSWRWTPKDRILHVLPLYHVHGLVNALMTPLYCGATCVMLPKFDAHQVLMKLTGKENITVLMAVPTIYAKLIEYLKTLDQKSDMSASDEHIKAKDSDMRLMVSGSDALPTTVLEQWEARTGHFLLERYGMSETGMILTNNIETVHSTDWAEKKRIIGTVGNPMPYVKVRIVKFNEDNPDKYDILCEGTPEGTTVYTDEAVTGELLVKGPNVFGSYWNLPEATEQSFTKDGWFITGDNVHYNGELYKIQGRVSVDIIKVGGFKISALDVEQVLRTHAHICDVAVIGKLDSVYGQQVVAVICLRENRTLTLGEVQDFCSDKLSRYEIPTVLEVMAELPRNHMGKCNKKLLLKALYPDNS</sequence>
<dbReference type="SUPFAM" id="SSF56801">
    <property type="entry name" value="Acetyl-CoA synthetase-like"/>
    <property type="match status" value="1"/>
</dbReference>
<dbReference type="PANTHER" id="PTHR43201">
    <property type="entry name" value="ACYL-COA SYNTHETASE"/>
    <property type="match status" value="1"/>
</dbReference>
<dbReference type="InterPro" id="IPR025110">
    <property type="entry name" value="AMP-bd_C"/>
</dbReference>
<keyword evidence="5" id="KW-1185">Reference proteome</keyword>
<feature type="domain" description="AMP-dependent synthetase/ligase" evidence="2">
    <location>
        <begin position="92"/>
        <end position="499"/>
    </location>
</feature>